<dbReference type="EMBL" id="JARBJD010000216">
    <property type="protein sequence ID" value="KAK2946880.1"/>
    <property type="molecule type" value="Genomic_DNA"/>
</dbReference>
<evidence type="ECO:0000313" key="2">
    <source>
        <dbReference type="Proteomes" id="UP001281761"/>
    </source>
</evidence>
<name>A0ABQ9X545_9EUKA</name>
<keyword evidence="2" id="KW-1185">Reference proteome</keyword>
<dbReference type="Proteomes" id="UP001281761">
    <property type="component" value="Unassembled WGS sequence"/>
</dbReference>
<organism evidence="1 2">
    <name type="scientific">Blattamonas nauphoetae</name>
    <dbReference type="NCBI Taxonomy" id="2049346"/>
    <lineage>
        <taxon>Eukaryota</taxon>
        <taxon>Metamonada</taxon>
        <taxon>Preaxostyla</taxon>
        <taxon>Oxymonadida</taxon>
        <taxon>Blattamonas</taxon>
    </lineage>
</organism>
<comment type="caution">
    <text evidence="1">The sequence shown here is derived from an EMBL/GenBank/DDBJ whole genome shotgun (WGS) entry which is preliminary data.</text>
</comment>
<sequence>MHLHPRQRFPVRFPTRKEIKTILDFAETPIQALPSARRLFFGSDGPRNRCSAHSLHGRLASFADGSSTNSIPSIGVLISSADQIVANTTMPSLKHITQHCPDHLHPHLELRQLMPMDLCLRSFDFGSVLPMQPLRSPLRPPSRFPPLLDQNGTRQKTDCLASFECDPAAGSSLNSVYGASEELGKQNGIVGRMKTTLHSSLMLEGLDDVSEKRLQHGKEGCSGGHFGFYSITFCSQQDMNLPDIYGFRQEPAKTRTEQHPSLSSLGMYYPCR</sequence>
<evidence type="ECO:0000313" key="1">
    <source>
        <dbReference type="EMBL" id="KAK2946880.1"/>
    </source>
</evidence>
<accession>A0ABQ9X545</accession>
<gene>
    <name evidence="1" type="ORF">BLNAU_18179</name>
</gene>
<proteinExistence type="predicted"/>
<reference evidence="1 2" key="1">
    <citation type="journal article" date="2022" name="bioRxiv">
        <title>Genomics of Preaxostyla Flagellates Illuminates Evolutionary Transitions and the Path Towards Mitochondrial Loss.</title>
        <authorList>
            <person name="Novak L.V.F."/>
            <person name="Treitli S.C."/>
            <person name="Pyrih J."/>
            <person name="Halakuc P."/>
            <person name="Pipaliya S.V."/>
            <person name="Vacek V."/>
            <person name="Brzon O."/>
            <person name="Soukal P."/>
            <person name="Eme L."/>
            <person name="Dacks J.B."/>
            <person name="Karnkowska A."/>
            <person name="Elias M."/>
            <person name="Hampl V."/>
        </authorList>
    </citation>
    <scope>NUCLEOTIDE SEQUENCE [LARGE SCALE GENOMIC DNA]</scope>
    <source>
        <strain evidence="1">NAU3</strain>
        <tissue evidence="1">Gut</tissue>
    </source>
</reference>
<protein>
    <submittedName>
        <fullName evidence="1">Uncharacterized protein</fullName>
    </submittedName>
</protein>